<dbReference type="InterPro" id="IPR003148">
    <property type="entry name" value="RCK_N"/>
</dbReference>
<evidence type="ECO:0000313" key="4">
    <source>
        <dbReference type="Proteomes" id="UP001154265"/>
    </source>
</evidence>
<keyword evidence="1" id="KW-0472">Membrane</keyword>
<dbReference type="PANTHER" id="PTHR43833:SF9">
    <property type="entry name" value="POTASSIUM CHANNEL PROTEIN YUGO-RELATED"/>
    <property type="match status" value="1"/>
</dbReference>
<dbReference type="PROSITE" id="PS51201">
    <property type="entry name" value="RCK_N"/>
    <property type="match status" value="1"/>
</dbReference>
<protein>
    <submittedName>
        <fullName evidence="3">NAD-binding protein</fullName>
    </submittedName>
</protein>
<feature type="transmembrane region" description="Helical" evidence="1">
    <location>
        <begin position="69"/>
        <end position="95"/>
    </location>
</feature>
<accession>A0ABT6ETX6</accession>
<sequence>MENPLPWLNIRLRVALIGLGGLLGSLIFLLLWSEGALTSPSATWTTLENAIITLIGEYPDKPKTVPGQVFQLLLFIFGTFVFGAIVGKFSSFFVTQALSQESRVKPFNDHIIICNWNEKAVAIIHQLLQANRSQPRDIVIISASEIEDQTDLGDRPNIYFVQADPTHHATLEKHRALQAKAIILLADEDTDGPDEKNALIALAVKHLEQTPGQEKDIHVIAELVKLNRHRHLKEAGVDEVISAREYSSGIIAQSALFVNMSVVYQQLLTYSDDTNEFYFLEPGKYPPQLVGMSFCAMSEWISEYSAAHPRNPILLMGIKRPSGEILLNPRTCDFTGLGRDDTLIVMAFQHIDSL</sequence>
<comment type="caution">
    <text evidence="3">The sequence shown here is derived from an EMBL/GenBank/DDBJ whole genome shotgun (WGS) entry which is preliminary data.</text>
</comment>
<feature type="transmembrane region" description="Helical" evidence="1">
    <location>
        <begin position="12"/>
        <end position="32"/>
    </location>
</feature>
<feature type="domain" description="RCK N-terminal" evidence="2">
    <location>
        <begin position="108"/>
        <end position="241"/>
    </location>
</feature>
<dbReference type="Pfam" id="PF22614">
    <property type="entry name" value="Slo-like_RCK"/>
    <property type="match status" value="1"/>
</dbReference>
<keyword evidence="1" id="KW-1133">Transmembrane helix</keyword>
<dbReference type="RefSeq" id="WP_277865294.1">
    <property type="nucleotide sequence ID" value="NZ_JAKKUT010000001.1"/>
</dbReference>
<keyword evidence="4" id="KW-1185">Reference proteome</keyword>
<gene>
    <name evidence="3" type="ORF">L3556_00245</name>
</gene>
<dbReference type="SUPFAM" id="SSF51735">
    <property type="entry name" value="NAD(P)-binding Rossmann-fold domains"/>
    <property type="match status" value="1"/>
</dbReference>
<dbReference type="Gene3D" id="3.40.50.720">
    <property type="entry name" value="NAD(P)-binding Rossmann-like Domain"/>
    <property type="match status" value="1"/>
</dbReference>
<dbReference type="SUPFAM" id="SSF81324">
    <property type="entry name" value="Voltage-gated potassium channels"/>
    <property type="match status" value="1"/>
</dbReference>
<organism evidence="3 4">
    <name type="scientific">Candidatus Synechococcus calcipolaris G9</name>
    <dbReference type="NCBI Taxonomy" id="1497997"/>
    <lineage>
        <taxon>Bacteria</taxon>
        <taxon>Bacillati</taxon>
        <taxon>Cyanobacteriota</taxon>
        <taxon>Cyanophyceae</taxon>
        <taxon>Synechococcales</taxon>
        <taxon>Synechococcaceae</taxon>
        <taxon>Synechococcus</taxon>
    </lineage>
</organism>
<reference evidence="3" key="1">
    <citation type="journal article" date="2022" name="Genome Biol. Evol.">
        <title>A New Gene Family Diagnostic for Intracellular Biomineralization of Amorphous Ca Carbonates by Cyanobacteria.</title>
        <authorList>
            <person name="Benzerara K."/>
            <person name="Duprat E."/>
            <person name="Bitard-Feildel T."/>
            <person name="Caumes G."/>
            <person name="Cassier-Chauvat C."/>
            <person name="Chauvat F."/>
            <person name="Dezi M."/>
            <person name="Diop S.I."/>
            <person name="Gaschignard G."/>
            <person name="Gorgen S."/>
            <person name="Gugger M."/>
            <person name="Lopez-Garcia P."/>
            <person name="Millet M."/>
            <person name="Skouri-Panet F."/>
            <person name="Moreira D."/>
            <person name="Callebaut I."/>
        </authorList>
    </citation>
    <scope>NUCLEOTIDE SEQUENCE</scope>
    <source>
        <strain evidence="3">G9</strain>
    </source>
</reference>
<dbReference type="EMBL" id="JAKKUT010000001">
    <property type="protein sequence ID" value="MDG2989366.1"/>
    <property type="molecule type" value="Genomic_DNA"/>
</dbReference>
<proteinExistence type="predicted"/>
<dbReference type="InterPro" id="IPR050721">
    <property type="entry name" value="Trk_Ktr_HKT_K-transport"/>
</dbReference>
<keyword evidence="1" id="KW-0812">Transmembrane</keyword>
<reference evidence="3" key="2">
    <citation type="submission" date="2022-01" db="EMBL/GenBank/DDBJ databases">
        <authorList>
            <person name="Zivanovic Y."/>
            <person name="Moreira D."/>
            <person name="Lopez-Garcia P."/>
        </authorList>
    </citation>
    <scope>NUCLEOTIDE SEQUENCE</scope>
    <source>
        <strain evidence="3">G9</strain>
    </source>
</reference>
<evidence type="ECO:0000256" key="1">
    <source>
        <dbReference type="SAM" id="Phobius"/>
    </source>
</evidence>
<dbReference type="PANTHER" id="PTHR43833">
    <property type="entry name" value="POTASSIUM CHANNEL PROTEIN 2-RELATED-RELATED"/>
    <property type="match status" value="1"/>
</dbReference>
<dbReference type="Proteomes" id="UP001154265">
    <property type="component" value="Unassembled WGS sequence"/>
</dbReference>
<evidence type="ECO:0000313" key="3">
    <source>
        <dbReference type="EMBL" id="MDG2989366.1"/>
    </source>
</evidence>
<dbReference type="InterPro" id="IPR036291">
    <property type="entry name" value="NAD(P)-bd_dom_sf"/>
</dbReference>
<evidence type="ECO:0000259" key="2">
    <source>
        <dbReference type="PROSITE" id="PS51201"/>
    </source>
</evidence>
<name>A0ABT6ETX6_9SYNE</name>